<name>A0A9P5YHR2_9AGAR</name>
<evidence type="ECO:0000313" key="3">
    <source>
        <dbReference type="Proteomes" id="UP000807353"/>
    </source>
</evidence>
<protein>
    <submittedName>
        <fullName evidence="2">CRAL-TRIO domain-containing protein</fullName>
    </submittedName>
</protein>
<dbReference type="InterPro" id="IPR052578">
    <property type="entry name" value="PI_Transfer_CRAL-TRIO"/>
</dbReference>
<accession>A0A9P5YHR2</accession>
<dbReference type="Gene3D" id="3.40.525.10">
    <property type="entry name" value="CRAL-TRIO lipid binding domain"/>
    <property type="match status" value="1"/>
</dbReference>
<dbReference type="AlphaFoldDB" id="A0A9P5YHR2"/>
<dbReference type="InterPro" id="IPR011074">
    <property type="entry name" value="CRAL/TRIO_N_dom"/>
</dbReference>
<dbReference type="PROSITE" id="PS50191">
    <property type="entry name" value="CRAL_TRIO"/>
    <property type="match status" value="1"/>
</dbReference>
<dbReference type="Proteomes" id="UP000807353">
    <property type="component" value="Unassembled WGS sequence"/>
</dbReference>
<reference evidence="2" key="1">
    <citation type="submission" date="2020-11" db="EMBL/GenBank/DDBJ databases">
        <authorList>
            <consortium name="DOE Joint Genome Institute"/>
            <person name="Ahrendt S."/>
            <person name="Riley R."/>
            <person name="Andreopoulos W."/>
            <person name="Labutti K."/>
            <person name="Pangilinan J."/>
            <person name="Ruiz-Duenas F.J."/>
            <person name="Barrasa J.M."/>
            <person name="Sanchez-Garcia M."/>
            <person name="Camarero S."/>
            <person name="Miyauchi S."/>
            <person name="Serrano A."/>
            <person name="Linde D."/>
            <person name="Babiker R."/>
            <person name="Drula E."/>
            <person name="Ayuso-Fernandez I."/>
            <person name="Pacheco R."/>
            <person name="Padilla G."/>
            <person name="Ferreira P."/>
            <person name="Barriuso J."/>
            <person name="Kellner H."/>
            <person name="Castanera R."/>
            <person name="Alfaro M."/>
            <person name="Ramirez L."/>
            <person name="Pisabarro A.G."/>
            <person name="Kuo A."/>
            <person name="Tritt A."/>
            <person name="Lipzen A."/>
            <person name="He G."/>
            <person name="Yan M."/>
            <person name="Ng V."/>
            <person name="Cullen D."/>
            <person name="Martin F."/>
            <person name="Rosso M.-N."/>
            <person name="Henrissat B."/>
            <person name="Hibbett D."/>
            <person name="Martinez A.T."/>
            <person name="Grigoriev I.V."/>
        </authorList>
    </citation>
    <scope>NUCLEOTIDE SEQUENCE</scope>
    <source>
        <strain evidence="2">CBS 247.69</strain>
    </source>
</reference>
<dbReference type="CDD" id="cd00170">
    <property type="entry name" value="SEC14"/>
    <property type="match status" value="1"/>
</dbReference>
<dbReference type="InterPro" id="IPR036865">
    <property type="entry name" value="CRAL-TRIO_dom_sf"/>
</dbReference>
<dbReference type="Pfam" id="PF00650">
    <property type="entry name" value="CRAL_TRIO"/>
    <property type="match status" value="1"/>
</dbReference>
<dbReference type="OrthoDB" id="75724at2759"/>
<gene>
    <name evidence="2" type="ORF">BDZ94DRAFT_837062</name>
</gene>
<feature type="domain" description="CRAL-TRIO" evidence="1">
    <location>
        <begin position="118"/>
        <end position="261"/>
    </location>
</feature>
<dbReference type="InterPro" id="IPR001251">
    <property type="entry name" value="CRAL-TRIO_dom"/>
</dbReference>
<dbReference type="InterPro" id="IPR036273">
    <property type="entry name" value="CRAL/TRIO_N_dom_sf"/>
</dbReference>
<keyword evidence="3" id="KW-1185">Reference proteome</keyword>
<proteinExistence type="predicted"/>
<evidence type="ECO:0000313" key="2">
    <source>
        <dbReference type="EMBL" id="KAF9468031.1"/>
    </source>
</evidence>
<comment type="caution">
    <text evidence="2">The sequence shown here is derived from an EMBL/GenBank/DDBJ whole genome shotgun (WGS) entry which is preliminary data.</text>
</comment>
<dbReference type="PANTHER" id="PTHR45824:SF29">
    <property type="entry name" value="GH16843P"/>
    <property type="match status" value="1"/>
</dbReference>
<dbReference type="GO" id="GO:0008526">
    <property type="term" value="F:phosphatidylinositol transfer activity"/>
    <property type="evidence" value="ECO:0007669"/>
    <property type="project" value="TreeGrafter"/>
</dbReference>
<dbReference type="SUPFAM" id="SSF52087">
    <property type="entry name" value="CRAL/TRIO domain"/>
    <property type="match status" value="1"/>
</dbReference>
<sequence>MSGKSYLPTTPPAPVVEADPRATLTDAEREMYAAVLEHFSVPTYTLPGVENGELLEEEKFWLSCECLLRYLRAVKWKSSNAAIERLEATLKWRREYGLYDLVTASHVEPEAVTGKEILFGFDMKNRPGFYMFPSRQNTDEPTRQIQFAVWMLERCIDLMGPGVETIDLLINYGDKSKGGPAFSVARTVLSILQDHYPERLGLALIINVPFLLNAFYKLINPFIDPVSREKMRFNPQVVKDSIFTPEMVMADAWGGSSEFEYVHDKYWPALVELCESRKETWMKKWKEEGGKVGIKEWKYKCGGELTSKSTEVDEKVVVEDVVTVETSEAVTN</sequence>
<dbReference type="EMBL" id="MU150234">
    <property type="protein sequence ID" value="KAF9468031.1"/>
    <property type="molecule type" value="Genomic_DNA"/>
</dbReference>
<evidence type="ECO:0000259" key="1">
    <source>
        <dbReference type="PROSITE" id="PS50191"/>
    </source>
</evidence>
<dbReference type="SMART" id="SM00516">
    <property type="entry name" value="SEC14"/>
    <property type="match status" value="1"/>
</dbReference>
<dbReference type="SUPFAM" id="SSF46938">
    <property type="entry name" value="CRAL/TRIO N-terminal domain"/>
    <property type="match status" value="1"/>
</dbReference>
<dbReference type="PANTHER" id="PTHR45824">
    <property type="entry name" value="GH16843P"/>
    <property type="match status" value="1"/>
</dbReference>
<organism evidence="2 3">
    <name type="scientific">Collybia nuda</name>
    <dbReference type="NCBI Taxonomy" id="64659"/>
    <lineage>
        <taxon>Eukaryota</taxon>
        <taxon>Fungi</taxon>
        <taxon>Dikarya</taxon>
        <taxon>Basidiomycota</taxon>
        <taxon>Agaricomycotina</taxon>
        <taxon>Agaricomycetes</taxon>
        <taxon>Agaricomycetidae</taxon>
        <taxon>Agaricales</taxon>
        <taxon>Tricholomatineae</taxon>
        <taxon>Clitocybaceae</taxon>
        <taxon>Collybia</taxon>
    </lineage>
</organism>
<dbReference type="Pfam" id="PF03765">
    <property type="entry name" value="CRAL_TRIO_N"/>
    <property type="match status" value="1"/>
</dbReference>